<organism evidence="2 3">
    <name type="scientific">Streptomyces venezuelae</name>
    <dbReference type="NCBI Taxonomy" id="54571"/>
    <lineage>
        <taxon>Bacteria</taxon>
        <taxon>Bacillati</taxon>
        <taxon>Actinomycetota</taxon>
        <taxon>Actinomycetes</taxon>
        <taxon>Kitasatosporales</taxon>
        <taxon>Streptomycetaceae</taxon>
        <taxon>Streptomyces</taxon>
    </lineage>
</organism>
<dbReference type="InterPro" id="IPR001387">
    <property type="entry name" value="Cro/C1-type_HTH"/>
</dbReference>
<reference evidence="2 3" key="1">
    <citation type="submission" date="2018-05" db="EMBL/GenBank/DDBJ databases">
        <title>Streptomyces venezuelae.</title>
        <authorList>
            <person name="Kim W."/>
            <person name="Lee N."/>
            <person name="Cho B.-K."/>
        </authorList>
    </citation>
    <scope>NUCLEOTIDE SEQUENCE [LARGE SCALE GENOMIC DNA]</scope>
    <source>
        <strain evidence="2 3">ATCC 21782</strain>
    </source>
</reference>
<dbReference type="Gene3D" id="1.10.260.40">
    <property type="entry name" value="lambda repressor-like DNA-binding domains"/>
    <property type="match status" value="1"/>
</dbReference>
<dbReference type="Proteomes" id="UP000325211">
    <property type="component" value="Chromosome"/>
</dbReference>
<dbReference type="GO" id="GO:0003677">
    <property type="term" value="F:DNA binding"/>
    <property type="evidence" value="ECO:0007669"/>
    <property type="project" value="InterPro"/>
</dbReference>
<protein>
    <recommendedName>
        <fullName evidence="1">HTH cro/C1-type domain-containing protein</fullName>
    </recommendedName>
</protein>
<dbReference type="Pfam" id="PF13560">
    <property type="entry name" value="HTH_31"/>
    <property type="match status" value="1"/>
</dbReference>
<feature type="domain" description="HTH cro/C1-type" evidence="1">
    <location>
        <begin position="22"/>
        <end position="76"/>
    </location>
</feature>
<dbReference type="SMART" id="SM00530">
    <property type="entry name" value="HTH_XRE"/>
    <property type="match status" value="1"/>
</dbReference>
<dbReference type="PROSITE" id="PS50943">
    <property type="entry name" value="HTH_CROC1"/>
    <property type="match status" value="1"/>
</dbReference>
<dbReference type="SUPFAM" id="SSF47413">
    <property type="entry name" value="lambda repressor-like DNA-binding domains"/>
    <property type="match status" value="1"/>
</dbReference>
<evidence type="ECO:0000313" key="2">
    <source>
        <dbReference type="EMBL" id="QES52231.1"/>
    </source>
</evidence>
<dbReference type="OrthoDB" id="135105at2"/>
<proteinExistence type="predicted"/>
<evidence type="ECO:0000259" key="1">
    <source>
        <dbReference type="PROSITE" id="PS50943"/>
    </source>
</evidence>
<dbReference type="EMBL" id="CP029190">
    <property type="protein sequence ID" value="QES52231.1"/>
    <property type="molecule type" value="Genomic_DNA"/>
</dbReference>
<evidence type="ECO:0000313" key="3">
    <source>
        <dbReference type="Proteomes" id="UP000325211"/>
    </source>
</evidence>
<dbReference type="AlphaFoldDB" id="A0A5P2DG63"/>
<accession>A0A5P2DG63</accession>
<gene>
    <name evidence="2" type="ORF">DEJ50_06925</name>
</gene>
<sequence length="262" mass="28560">MSALPAQGPGEGEALAVLKRRLRRLRVERGLSMAGLALRASLGRTTASQALNGAAIPSEPTLVSLAKALRTSPEPFLELRSAALAQAGGVPKVANAATPPDRPRQETRFTFDYLAQRPTSLLRTLHDKLRLSHVVGLRIRTVDIFQSWDVEDPELPARSAQYADECLESMPLIQNVDEAAEALLLVAALSELNESRSARDRAHASVRDDIDGCAMVFLDGFGIDSVHFFNVRSVVGSELAGKSPPWHKLNEIRSDLAEIWPR</sequence>
<dbReference type="InterPro" id="IPR010982">
    <property type="entry name" value="Lambda_DNA-bd_dom_sf"/>
</dbReference>
<name>A0A5P2DG63_STRVZ</name>
<dbReference type="RefSeq" id="WP_150211962.1">
    <property type="nucleotide sequence ID" value="NZ_CP029190.1"/>
</dbReference>